<dbReference type="InterPro" id="IPR002859">
    <property type="entry name" value="PKD/REJ-like"/>
</dbReference>
<evidence type="ECO:0000256" key="9">
    <source>
        <dbReference type="SAM" id="SignalP"/>
    </source>
</evidence>
<comment type="subcellular location">
    <subcellularLocation>
        <location evidence="1">Membrane</location>
        <topology evidence="1">Multi-pass membrane protein</topology>
    </subcellularLocation>
</comment>
<keyword evidence="6 8" id="KW-0472">Membrane</keyword>
<proteinExistence type="inferred from homology"/>
<dbReference type="InterPro" id="IPR046791">
    <property type="entry name" value="Polycystin_dom"/>
</dbReference>
<feature type="transmembrane region" description="Helical" evidence="8">
    <location>
        <begin position="1759"/>
        <end position="1776"/>
    </location>
</feature>
<keyword evidence="14" id="KW-1185">Reference proteome</keyword>
<dbReference type="InterPro" id="IPR001258">
    <property type="entry name" value="NHL_repeat"/>
</dbReference>
<feature type="repeat" description="NHL" evidence="7">
    <location>
        <begin position="272"/>
        <end position="315"/>
    </location>
</feature>
<evidence type="ECO:0000256" key="5">
    <source>
        <dbReference type="ARBA" id="ARBA00022989"/>
    </source>
</evidence>
<evidence type="ECO:0000256" key="8">
    <source>
        <dbReference type="SAM" id="Phobius"/>
    </source>
</evidence>
<evidence type="ECO:0000256" key="7">
    <source>
        <dbReference type="PROSITE-ProRule" id="PRU00504"/>
    </source>
</evidence>
<dbReference type="InterPro" id="IPR013122">
    <property type="entry name" value="PKD1_2_channel"/>
</dbReference>
<dbReference type="SUPFAM" id="SSF49723">
    <property type="entry name" value="Lipase/lipooxygenase domain (PLAT/LH2 domain)"/>
    <property type="match status" value="1"/>
</dbReference>
<dbReference type="InterPro" id="IPR036392">
    <property type="entry name" value="PLAT/LH2_dom_sf"/>
</dbReference>
<dbReference type="Proteomes" id="UP000663828">
    <property type="component" value="Unassembled WGS sequence"/>
</dbReference>
<dbReference type="SUPFAM" id="SSF101898">
    <property type="entry name" value="NHL repeat"/>
    <property type="match status" value="1"/>
</dbReference>
<name>A0A815BQ46_ADIRI</name>
<dbReference type="PROSITE" id="PS51125">
    <property type="entry name" value="NHL"/>
    <property type="match status" value="1"/>
</dbReference>
<keyword evidence="9" id="KW-0732">Signal</keyword>
<dbReference type="EMBL" id="CAJNOR010002283">
    <property type="protein sequence ID" value="CAF1272618.1"/>
    <property type="molecule type" value="Genomic_DNA"/>
</dbReference>
<dbReference type="Pfam" id="PF02010">
    <property type="entry name" value="REJ"/>
    <property type="match status" value="1"/>
</dbReference>
<comment type="caution">
    <text evidence="13">The sequence shown here is derived from an EMBL/GenBank/DDBJ whole genome shotgun (WGS) entry which is preliminary data.</text>
</comment>
<protein>
    <submittedName>
        <fullName evidence="13">Uncharacterized protein</fullName>
    </submittedName>
</protein>
<dbReference type="Pfam" id="PF08016">
    <property type="entry name" value="PKD_channel"/>
    <property type="match status" value="1"/>
</dbReference>
<feature type="transmembrane region" description="Helical" evidence="8">
    <location>
        <begin position="1427"/>
        <end position="1447"/>
    </location>
</feature>
<evidence type="ECO:0000256" key="2">
    <source>
        <dbReference type="ARBA" id="ARBA00007200"/>
    </source>
</evidence>
<dbReference type="CDD" id="cd05819">
    <property type="entry name" value="NHL"/>
    <property type="match status" value="1"/>
</dbReference>
<dbReference type="PANTHER" id="PTHR46730:SF1">
    <property type="entry name" value="PLAT DOMAIN-CONTAINING PROTEIN"/>
    <property type="match status" value="1"/>
</dbReference>
<keyword evidence="5 8" id="KW-1133">Transmembrane helix</keyword>
<reference evidence="13" key="1">
    <citation type="submission" date="2021-02" db="EMBL/GenBank/DDBJ databases">
        <authorList>
            <person name="Nowell W R."/>
        </authorList>
    </citation>
    <scope>NUCLEOTIDE SEQUENCE</scope>
</reference>
<dbReference type="Gene3D" id="2.60.60.20">
    <property type="entry name" value="PLAT/LH2 domain"/>
    <property type="match status" value="1"/>
</dbReference>
<dbReference type="Pfam" id="PF20519">
    <property type="entry name" value="Polycystin_dom"/>
    <property type="match status" value="1"/>
</dbReference>
<feature type="domain" description="Polycystin cation channel PKD1/PKD2" evidence="11">
    <location>
        <begin position="1751"/>
        <end position="1883"/>
    </location>
</feature>
<evidence type="ECO:0000256" key="4">
    <source>
        <dbReference type="ARBA" id="ARBA00022737"/>
    </source>
</evidence>
<evidence type="ECO:0000256" key="1">
    <source>
        <dbReference type="ARBA" id="ARBA00004141"/>
    </source>
</evidence>
<evidence type="ECO:0000259" key="10">
    <source>
        <dbReference type="Pfam" id="PF02010"/>
    </source>
</evidence>
<evidence type="ECO:0000313" key="13">
    <source>
        <dbReference type="EMBL" id="CAF1272618.1"/>
    </source>
</evidence>
<feature type="chain" id="PRO_5033057563" evidence="9">
    <location>
        <begin position="25"/>
        <end position="1891"/>
    </location>
</feature>
<keyword evidence="3 8" id="KW-0812">Transmembrane</keyword>
<feature type="transmembrane region" description="Helical" evidence="8">
    <location>
        <begin position="1788"/>
        <end position="1808"/>
    </location>
</feature>
<dbReference type="InterPro" id="IPR011042">
    <property type="entry name" value="6-blade_b-propeller_TolB-like"/>
</dbReference>
<dbReference type="GO" id="GO:0005886">
    <property type="term" value="C:plasma membrane"/>
    <property type="evidence" value="ECO:0007669"/>
    <property type="project" value="TreeGrafter"/>
</dbReference>
<dbReference type="Gene3D" id="2.40.10.500">
    <property type="match status" value="1"/>
</dbReference>
<evidence type="ECO:0000256" key="6">
    <source>
        <dbReference type="ARBA" id="ARBA00023136"/>
    </source>
</evidence>
<gene>
    <name evidence="13" type="ORF">XAT740_LOCUS27379</name>
</gene>
<evidence type="ECO:0000256" key="3">
    <source>
        <dbReference type="ARBA" id="ARBA00022692"/>
    </source>
</evidence>
<evidence type="ECO:0000313" key="14">
    <source>
        <dbReference type="Proteomes" id="UP000663828"/>
    </source>
</evidence>
<dbReference type="Gene3D" id="2.120.10.30">
    <property type="entry name" value="TolB, C-terminal domain"/>
    <property type="match status" value="2"/>
</dbReference>
<accession>A0A815BQ46</accession>
<feature type="transmembrane region" description="Helical" evidence="8">
    <location>
        <begin position="1844"/>
        <end position="1864"/>
    </location>
</feature>
<dbReference type="GO" id="GO:0006816">
    <property type="term" value="P:calcium ion transport"/>
    <property type="evidence" value="ECO:0007669"/>
    <property type="project" value="TreeGrafter"/>
</dbReference>
<feature type="signal peptide" evidence="9">
    <location>
        <begin position="1"/>
        <end position="24"/>
    </location>
</feature>
<dbReference type="PANTHER" id="PTHR46730">
    <property type="entry name" value="POLYCYSTIN-1"/>
    <property type="match status" value="1"/>
</dbReference>
<organism evidence="13 14">
    <name type="scientific">Adineta ricciae</name>
    <name type="common">Rotifer</name>
    <dbReference type="NCBI Taxonomy" id="249248"/>
    <lineage>
        <taxon>Eukaryota</taxon>
        <taxon>Metazoa</taxon>
        <taxon>Spiralia</taxon>
        <taxon>Gnathifera</taxon>
        <taxon>Rotifera</taxon>
        <taxon>Eurotatoria</taxon>
        <taxon>Bdelloidea</taxon>
        <taxon>Adinetida</taxon>
        <taxon>Adinetidae</taxon>
        <taxon>Adineta</taxon>
    </lineage>
</organism>
<feature type="transmembrane region" description="Helical" evidence="8">
    <location>
        <begin position="1537"/>
        <end position="1554"/>
    </location>
</feature>
<feature type="domain" description="Polycystin" evidence="12">
    <location>
        <begin position="1668"/>
        <end position="1746"/>
    </location>
</feature>
<comment type="similarity">
    <text evidence="2">Belongs to the polycystin family.</text>
</comment>
<sequence length="1891" mass="213446">MMFTRGDLRSWWIILPVMIGSATAISYNQPKFCPNVTWSANATTFAGSGVIGTQPSALFIDANNTVYVTSYSNNKIMVWPKGSSSPSKTMSAGLKNSYTMFVTISGDIIVDNGDTHGRVERLLPNGTKSTPAMYVSSYCIGLFVDVNDTIYCSLAKMHEVIKRSLGSNSNTTTVVAGTGNKGASLSRLNTPGGIFVDVNFDLYVADSGNSRVQRFRFGQLNATTVAGAGLNGSVTLDFPTGVILDTDKNLYIVDYYGNRVFRSGLDGFRCLVGCSGKNGSGPTEFYFPITIAFDSYGNIFVADEQNNRIQKFDLMTNSCDPTTLAPTTTQYQTPLEYTTYNQTTLISSIEQTSTTTTTTSTAFRTIISNQSCFSPNVTIIPAASTLNSPMQIRRSQDFYFISLIKINCNQSFSISTKWTVSNCTSTCSNQVQIDDKVLTTSSELYIPARTLPYGTYLFQLSVIMLDIPQLETTSSVYVDITPSGITANLVQYGTSMITIGYNQDLLLDPGSYSIDMDEPYFNATNWKYKYYCRIYGQYNFPNLQGSLITIDNPLIDPLNPSCLSNKTAWKFGNSINSVIILLSQSLQANRTYQFMVYMENRKNSSLQATGYLLVKVEHTPRQMIVIGCIIQTVCIPNLEFQLVNPTTQVALFSACSSNCSTIVNITWNVYFGSMNSSSNVTKWTLFNQTDVYENIWFFGRYTGNFTSTSQLFLMNPQVSLWRFEVVYQFLFESSASTLNFVINQAPSNGSCSISPLNGATTTLFTVACPDWFDEDGIKDYSLYYWTSDSTKRSMIAFSLLSTLEVRLPTSDLNASVVHLIVLVRDKLDCVQEVNLTSVTIIQDLSAVNDLLNNIKSNSLVRLLSSSNQNIVGQVLNSFSQQLNQFNQQNLDHALSNNIPLATISISQLGEQRLQQTISSANSSATIDFKNNLNRQANVREYLMNFTDNLPITTSNSILFQSSILSQLTQSTNQLTRSSALIASNKCYQLAVRLNAISIQISYEDAQLAADQLTQCVSNVQTAINGALQERIAVLDMDYSRANGFPADYDTDLDSAWSNPKLFAGGNDFSTETMERNRNLFYQKQIQNQINQQTKQTLALLTSALHNHMNIAQNFTINSSSVFMSLQITNTQSLSNQIIKPIASALIQLPSNFTSSESSVSLRSIVQPLAPADQSYSYTNLSTTISLSILDQNGNELSYPTSSNNPYRFVIPRDANLILPTMTLQNVTSMNNTPHHLLFNLHYVDLSQSNGVSVSVHVEIKPLNPKLGYLLIYKFDSLPVLNSSMSQIDQWFLFCPSNLTSNDMYAYFINNQLTNHHKSLIFGLRELNSTEMFHYCSTPLTNPPITNEPFHFTSNYELRLYTSGCYYLDSNNRWQSDGLIVGSLTNVNETECLSTHLTTFASGFLVLPAPINWNYVFANVDFNRNKTIYITVICVSILYLLIMTYAHYKDKTAIEKLGVLALEDNLKEDQYCYQITAFTGNRKNAGTKSRAHFIRAGDEDETQVQTFNHSKRQIFQRGQVDSFVMTAGKKMRLINREVLSYICVLVLLNVVSYSHRIDYQFKQVDHSRKYLLSPQISTIDEYWNWLENDVLEKVCVQSWCNGDPPRNLSGYFNDKINRLIGWVKMRQLRVKSEQYGPWNSTCDYDFRSSNEEKRSLEPGWSTVLVEKAFQYTADSYVYDFRGRLSDLRSNLSTLRQFNWIDSQTRFIEIQSNLYQPNVNLFTSIKLQTEFQSTGYSHFEFHIDSFSFQMMSTVSELVCNIVYLIIIMGLMIELVHSIKRMKMKYFHNVWSYVNMSIIICSWINMIIVALKHQQANIIEKFFDETNDYVYIDLDYAISLDKLFKNFLYLTLVLGWIKVVCLCHVYGRIILFVQTLEHTANVLLSFYYSCSQLY</sequence>
<evidence type="ECO:0000259" key="12">
    <source>
        <dbReference type="Pfam" id="PF20519"/>
    </source>
</evidence>
<keyword evidence="4" id="KW-0677">Repeat</keyword>
<dbReference type="GO" id="GO:0005261">
    <property type="term" value="F:monoatomic cation channel activity"/>
    <property type="evidence" value="ECO:0007669"/>
    <property type="project" value="TreeGrafter"/>
</dbReference>
<evidence type="ECO:0000259" key="11">
    <source>
        <dbReference type="Pfam" id="PF08016"/>
    </source>
</evidence>
<feature type="domain" description="PKD/REJ-like" evidence="10">
    <location>
        <begin position="404"/>
        <end position="875"/>
    </location>
</feature>